<feature type="compositionally biased region" description="Polar residues" evidence="2">
    <location>
        <begin position="1004"/>
        <end position="1022"/>
    </location>
</feature>
<feature type="coiled-coil region" evidence="1">
    <location>
        <begin position="523"/>
        <end position="550"/>
    </location>
</feature>
<feature type="compositionally biased region" description="Polar residues" evidence="2">
    <location>
        <begin position="591"/>
        <end position="603"/>
    </location>
</feature>
<feature type="compositionally biased region" description="Polar residues" evidence="2">
    <location>
        <begin position="367"/>
        <end position="385"/>
    </location>
</feature>
<evidence type="ECO:0000313" key="3">
    <source>
        <dbReference type="Ensembl" id="ENSOKIP00005088663.1"/>
    </source>
</evidence>
<feature type="compositionally biased region" description="Acidic residues" evidence="2">
    <location>
        <begin position="785"/>
        <end position="794"/>
    </location>
</feature>
<accession>A0A8C7JJS5</accession>
<dbReference type="InterPro" id="IPR052655">
    <property type="entry name" value="AKNA_Centrosome-Trans_reg"/>
</dbReference>
<feature type="compositionally biased region" description="Polar residues" evidence="2">
    <location>
        <begin position="107"/>
        <end position="125"/>
    </location>
</feature>
<feature type="compositionally biased region" description="Low complexity" evidence="2">
    <location>
        <begin position="604"/>
        <end position="617"/>
    </location>
</feature>
<feature type="region of interest" description="Disordered" evidence="2">
    <location>
        <begin position="560"/>
        <end position="623"/>
    </location>
</feature>
<feature type="compositionally biased region" description="Low complexity" evidence="2">
    <location>
        <begin position="939"/>
        <end position="949"/>
    </location>
</feature>
<reference evidence="3" key="1">
    <citation type="submission" date="2025-08" db="UniProtKB">
        <authorList>
            <consortium name="Ensembl"/>
        </authorList>
    </citation>
    <scope>IDENTIFICATION</scope>
</reference>
<proteinExistence type="predicted"/>
<feature type="compositionally biased region" description="Acidic residues" evidence="2">
    <location>
        <begin position="840"/>
        <end position="850"/>
    </location>
</feature>
<feature type="region of interest" description="Disordered" evidence="2">
    <location>
        <begin position="81"/>
        <end position="165"/>
    </location>
</feature>
<feature type="region of interest" description="Disordered" evidence="2">
    <location>
        <begin position="781"/>
        <end position="854"/>
    </location>
</feature>
<reference evidence="3" key="2">
    <citation type="submission" date="2025-09" db="UniProtKB">
        <authorList>
            <consortium name="Ensembl"/>
        </authorList>
    </citation>
    <scope>IDENTIFICATION</scope>
</reference>
<feature type="compositionally biased region" description="Basic and acidic residues" evidence="2">
    <location>
        <begin position="349"/>
        <end position="366"/>
    </location>
</feature>
<evidence type="ECO:0000256" key="1">
    <source>
        <dbReference type="SAM" id="Coils"/>
    </source>
</evidence>
<feature type="region of interest" description="Disordered" evidence="2">
    <location>
        <begin position="461"/>
        <end position="481"/>
    </location>
</feature>
<keyword evidence="1" id="KW-0175">Coiled coil</keyword>
<dbReference type="PANTHER" id="PTHR21510">
    <property type="entry name" value="AKNA DOMAIN-CONTAINING PROTEIN"/>
    <property type="match status" value="1"/>
</dbReference>
<feature type="compositionally biased region" description="Low complexity" evidence="2">
    <location>
        <begin position="81"/>
        <end position="99"/>
    </location>
</feature>
<feature type="compositionally biased region" description="Low complexity" evidence="2">
    <location>
        <begin position="461"/>
        <end position="472"/>
    </location>
</feature>
<feature type="compositionally biased region" description="Acidic residues" evidence="2">
    <location>
        <begin position="1"/>
        <end position="12"/>
    </location>
</feature>
<dbReference type="Proteomes" id="UP000694557">
    <property type="component" value="Unassembled WGS sequence"/>
</dbReference>
<organism evidence="3 4">
    <name type="scientific">Oncorhynchus kisutch</name>
    <name type="common">Coho salmon</name>
    <name type="synonym">Salmo kisutch</name>
    <dbReference type="NCBI Taxonomy" id="8019"/>
    <lineage>
        <taxon>Eukaryota</taxon>
        <taxon>Metazoa</taxon>
        <taxon>Chordata</taxon>
        <taxon>Craniata</taxon>
        <taxon>Vertebrata</taxon>
        <taxon>Euteleostomi</taxon>
        <taxon>Actinopterygii</taxon>
        <taxon>Neopterygii</taxon>
        <taxon>Teleostei</taxon>
        <taxon>Protacanthopterygii</taxon>
        <taxon>Salmoniformes</taxon>
        <taxon>Salmonidae</taxon>
        <taxon>Salmoninae</taxon>
        <taxon>Oncorhynchus</taxon>
    </lineage>
</organism>
<feature type="region of interest" description="Disordered" evidence="2">
    <location>
        <begin position="925"/>
        <end position="949"/>
    </location>
</feature>
<feature type="region of interest" description="Disordered" evidence="2">
    <location>
        <begin position="1061"/>
        <end position="1083"/>
    </location>
</feature>
<name>A0A8C7JJS5_ONCKI</name>
<feature type="compositionally biased region" description="Polar residues" evidence="2">
    <location>
        <begin position="815"/>
        <end position="839"/>
    </location>
</feature>
<sequence>MEGDPQDQEEDSDAQRRASSPQSSVLWEKCIRQSIFVDLSEDESLHFSDLEGSFTVHLSQAESAISGNSIHLSENLELSVSDSGESSTESSSCVSGQSERVVEGKTKSSGKWVSAQRPNTEQEQTIWEYENAGDTSDEEQEDLPHDGDLGSQYIKPSTNDSHKSEENCKIADVLSKDQAGALHSRHNVRDHFDLPAMVGEVNIIQGHMQIEVNTMNHVSITPPEGEGKGAFFDSTKPEAVPTCSSPVRKVPHPDITQLLLRHFSQDELFCSGSLIEAETLPEVSLLESMDETVLSRGPLHRSTGSPNNNNSGGAPRRSSTGGPSSESERSQSLQEEDEGKSVQMSPRKNLAEKNERRTASEGKNTRSAESYSSDVNSPQYSGISTSKREVPEQDSNGSNGSDLTKEEDENDEDEEEDQICRGPLVRTRSFSELKYGQGQVHYPLPDFSKVAPKVKIPKSTSVPVRPVSQSPSFLRAQSSPGMLGKSSALEVIHRVMEDSIQPSERPYVFRDQDKQTETSPGLVRHLQAEYDKLMTKYAEAENLLDQMRLGTKNQAPSDLTLDFDCGDQQDLPGPGGSHFGSMLFPNPPSPTGQFTHCPNQQNHSKQPSTSPTQTDQQSEGERMTRELRDIISQFLQKVDEFKTCLTTMSIAIEEQEMVFKSMMDSQDQLERRYISKKEEHRTLEMQNYFGLARNTGQFDPERQVEGEIFRIGMHLEDIKELIDRNVREQQLSPPHSSSTLLSLCGGPSLPGLLTPSLPPPMHEGLTLQIPGPCFSTGGYETVQREEDEEDEEEASEVHGHDGLDQSCDLTPADPQLNSTGHSSVSLRLSQGSLETVDITNTEEEEEEEEERSWTCSGLSERIARDRVLQYLALQNPGFQDRLWTTESLQQSPLSPDCDLGGSVSLAVEVSCSSCLKSQSQSITDHTLTTSQRIVSPETDSGLGSSDLSLQATGLSQPKLHTERLQLQPDGNSNPISMSDSEGSCTNLQTTMHQPVQVGERRPNPQRNVHSTGLTGKATPSLQSTVHLTRDIGERRPSLQTPAELQLCTTAVDHCVTSTTQSVPAGLHEGESHTTSQLSHHGPDCPFKTSHSITMDMPQRDCHSHTCSCHRSVSRY</sequence>
<feature type="region of interest" description="Disordered" evidence="2">
    <location>
        <begin position="1"/>
        <end position="24"/>
    </location>
</feature>
<evidence type="ECO:0000313" key="4">
    <source>
        <dbReference type="Proteomes" id="UP000694557"/>
    </source>
</evidence>
<dbReference type="AlphaFoldDB" id="A0A8C7JJS5"/>
<evidence type="ECO:0000256" key="2">
    <source>
        <dbReference type="SAM" id="MobiDB-lite"/>
    </source>
</evidence>
<feature type="compositionally biased region" description="Polar residues" evidence="2">
    <location>
        <begin position="393"/>
        <end position="402"/>
    </location>
</feature>
<keyword evidence="4" id="KW-1185">Reference proteome</keyword>
<feature type="compositionally biased region" description="Acidic residues" evidence="2">
    <location>
        <begin position="405"/>
        <end position="417"/>
    </location>
</feature>
<feature type="region of interest" description="Disordered" evidence="2">
    <location>
        <begin position="994"/>
        <end position="1022"/>
    </location>
</feature>
<feature type="region of interest" description="Disordered" evidence="2">
    <location>
        <begin position="291"/>
        <end position="426"/>
    </location>
</feature>
<protein>
    <submittedName>
        <fullName evidence="3">Uncharacterized protein</fullName>
    </submittedName>
</protein>
<dbReference type="Ensembl" id="ENSOKIT00005094767.1">
    <property type="protein sequence ID" value="ENSOKIP00005088663.1"/>
    <property type="gene ID" value="ENSOKIG00005038678.1"/>
</dbReference>
<dbReference type="GeneTree" id="ENSGT00940000154254"/>
<feature type="compositionally biased region" description="Low complexity" evidence="2">
    <location>
        <begin position="301"/>
        <end position="319"/>
    </location>
</feature>
<dbReference type="PANTHER" id="PTHR21510:SF16">
    <property type="entry name" value="PROTEIN AKNAD1"/>
    <property type="match status" value="1"/>
</dbReference>